<evidence type="ECO:0000313" key="9">
    <source>
        <dbReference type="Proteomes" id="UP000276133"/>
    </source>
</evidence>
<reference evidence="8 9" key="1">
    <citation type="journal article" date="2018" name="Sci. Rep.">
        <title>Genomic signatures of local adaptation to the degree of environmental predictability in rotifers.</title>
        <authorList>
            <person name="Franch-Gras L."/>
            <person name="Hahn C."/>
            <person name="Garcia-Roger E.M."/>
            <person name="Carmona M.J."/>
            <person name="Serra M."/>
            <person name="Gomez A."/>
        </authorList>
    </citation>
    <scope>NUCLEOTIDE SEQUENCE [LARGE SCALE GENOMIC DNA]</scope>
    <source>
        <strain evidence="8">HYR1</strain>
    </source>
</reference>
<dbReference type="PANTHER" id="PTHR48287:SF1">
    <property type="entry name" value="ARM REPEAT SUPERFAMILY PROTEIN"/>
    <property type="match status" value="1"/>
</dbReference>
<keyword evidence="4" id="KW-0175">Coiled coil</keyword>
<dbReference type="OrthoDB" id="2192888at2759"/>
<feature type="compositionally biased region" description="Low complexity" evidence="5">
    <location>
        <begin position="1330"/>
        <end position="1341"/>
    </location>
</feature>
<dbReference type="InterPro" id="IPR012978">
    <property type="entry name" value="HEAT_RRP12"/>
</dbReference>
<dbReference type="Gene3D" id="1.25.10.10">
    <property type="entry name" value="Leucine-rich Repeat Variant"/>
    <property type="match status" value="1"/>
</dbReference>
<proteinExistence type="inferred from homology"/>
<keyword evidence="9" id="KW-1185">Reference proteome</keyword>
<feature type="region of interest" description="Disordered" evidence="5">
    <location>
        <begin position="1196"/>
        <end position="1230"/>
    </location>
</feature>
<dbReference type="InterPro" id="IPR052087">
    <property type="entry name" value="RRP12"/>
</dbReference>
<dbReference type="InterPro" id="IPR057860">
    <property type="entry name" value="HEAT_RRP12_N"/>
</dbReference>
<feature type="coiled-coil region" evidence="4">
    <location>
        <begin position="1131"/>
        <end position="1158"/>
    </location>
</feature>
<feature type="domain" description="RRP12 HEAT" evidence="6">
    <location>
        <begin position="425"/>
        <end position="698"/>
    </location>
</feature>
<evidence type="ECO:0000256" key="3">
    <source>
        <dbReference type="ARBA" id="ARBA00023242"/>
    </source>
</evidence>
<sequence>MVKGKRWKKGQSSSSNPETKKYREIAKNNRSFFNFGHSSTNPSQLTEKALAQLDSMSIENDNFDNKSIISDAESADTFRSWASNWSECTNATFNRVHRYWRSNSALHKEILAVLAAVTEVIKENDGKESETEYLAALMTGMESVDENEESTAAFLYLIALSIKKVPENVLRAKYADLMNSFVNKLDKYGAQANNVTLIKSCLMCLCWLLKSQDQSIWENDKTVKCYLQILSFVTHDKPKVRKCGQEAVRLIMNSVSSTQSKNVHRSIGSVTADYCLTVIKTANEESEAAKANKTTKKSDANQTVLHILSLFKYTIHHFDLKQLKSIGECLFGLMISKDLMIISNCYQIFYQLFTSQVNSLNFDLNAQMINAFYDFEPSENDPQQIIGWLAVMETAIKSLNRLNKALCLTHLPRIFQTFMSILSSSHNKKVHVVVTNCLCSLLEQSVQTNIELFVEDMHKQSDLAKALLHKIFSHVEAGLSYQYHMSWIFVMKILASTFTCFKNRETFPIVEKCLSSLANLRESEQFDFKKEADIAIGKAVQTYGPKLVIDSIDLKITGEETSFEYPRSWMLPLLKDYIERTEISFFITDILPLANKIRVRHESAKKNNKMMEAKIFDTLHNQLWALLPGFCDFALDFDTSFKNIAKTLGEILEKYMDLRCHVLQALRTAIIRNTEPNKSLMGKYAKNYLPIMFNIYTTEIRLDKDPSRQSLIDTIKFYLKITDYELINSYLIQAIKNYHLQSKNHEESIKSKDMNNNKPESEAKSKVVFDFKAVNKQSVESLRAEPFLFAKHSFLDLIAVLAKYSNFQNVQTIFDMCIQAIGDKQIDKTTQKKFYKILDSLLTSGKLSSEKQNENVLKFVQNEFEMFGKIFVKSLGDCNSAAKVPRLKCMIHLLDYVQRPEEKMFLKQILPEIILSIREINHKSREAAFHLLNSMLKLWQKLGLESQPPITETDSLNEFFHLVMVGLAGSTNMISCTCFALSSLSFEFRENISGSLIKDLIDTSCLLIRSENKETVLASLNLLKIMCSAFQAPTLGQYLDQICDSIHHLHEKRAVTQSDNKNAANQFAGTAPINKSQRIKTLVKLTLKKLMKKFSYEILHEKIFKNECRTKQMDMDMDEKTRMVHLTGALRQGLENLLANLKKTIEKERKKRLEDEKASKKGGKSAQLDLVSIYTTNTHKTMGTNINEIEDLLKESDSEGEEKMEDGKSVKSAKTNKTSKSVKRAEKKSRFKEDKNAMAWLQENDNEDPLDLLDPMAIKRVLSTKPLTKQEIEKKKEREFKSKNRGFKMSNDGKLMIDDSDEDDSDVDRQKVKFKKNKQPDQLEEMMDTLSLSKKSVALSKKSNKKRMIGDEDDSDAEDARSKFSYKSGGKGIHRKTDKSVKIPDHGSEYRARKAGGDVKLKNKPDPFAYIPFNPAKLNRRNKAKLQGEFKGVIRSVQKGAQKGSKKFKKS</sequence>
<dbReference type="EMBL" id="REGN01002563">
    <property type="protein sequence ID" value="RNA27286.1"/>
    <property type="molecule type" value="Genomic_DNA"/>
</dbReference>
<comment type="similarity">
    <text evidence="2">Belongs to the RRP12 family.</text>
</comment>
<feature type="compositionally biased region" description="Basic residues" evidence="5">
    <location>
        <begin position="1220"/>
        <end position="1230"/>
    </location>
</feature>
<keyword evidence="3" id="KW-0539">Nucleus</keyword>
<evidence type="ECO:0000259" key="7">
    <source>
        <dbReference type="Pfam" id="PF25772"/>
    </source>
</evidence>
<evidence type="ECO:0000259" key="6">
    <source>
        <dbReference type="Pfam" id="PF08161"/>
    </source>
</evidence>
<protein>
    <submittedName>
        <fullName evidence="8">RRP12 isoform X2</fullName>
    </submittedName>
</protein>
<evidence type="ECO:0000313" key="8">
    <source>
        <dbReference type="EMBL" id="RNA27286.1"/>
    </source>
</evidence>
<dbReference type="InterPro" id="IPR011989">
    <property type="entry name" value="ARM-like"/>
</dbReference>
<dbReference type="Proteomes" id="UP000276133">
    <property type="component" value="Unassembled WGS sequence"/>
</dbReference>
<dbReference type="STRING" id="10195.A0A3M7RUT2"/>
<comment type="subcellular location">
    <subcellularLocation>
        <location evidence="1">Nucleus</location>
    </subcellularLocation>
</comment>
<feature type="compositionally biased region" description="Basic and acidic residues" evidence="5">
    <location>
        <begin position="1269"/>
        <end position="1282"/>
    </location>
</feature>
<gene>
    <name evidence="8" type="ORF">BpHYR1_034275</name>
</gene>
<evidence type="ECO:0000256" key="5">
    <source>
        <dbReference type="SAM" id="MobiDB-lite"/>
    </source>
</evidence>
<accession>A0A3M7RUT2</accession>
<dbReference type="InterPro" id="IPR016024">
    <property type="entry name" value="ARM-type_fold"/>
</dbReference>
<dbReference type="Pfam" id="PF08161">
    <property type="entry name" value="RRP12_HEAT"/>
    <property type="match status" value="1"/>
</dbReference>
<feature type="region of interest" description="Disordered" evidence="5">
    <location>
        <begin position="1"/>
        <end position="21"/>
    </location>
</feature>
<organism evidence="8 9">
    <name type="scientific">Brachionus plicatilis</name>
    <name type="common">Marine rotifer</name>
    <name type="synonym">Brachionus muelleri</name>
    <dbReference type="NCBI Taxonomy" id="10195"/>
    <lineage>
        <taxon>Eukaryota</taxon>
        <taxon>Metazoa</taxon>
        <taxon>Spiralia</taxon>
        <taxon>Gnathifera</taxon>
        <taxon>Rotifera</taxon>
        <taxon>Eurotatoria</taxon>
        <taxon>Monogononta</taxon>
        <taxon>Pseudotrocha</taxon>
        <taxon>Ploima</taxon>
        <taxon>Brachionidae</taxon>
        <taxon>Brachionus</taxon>
    </lineage>
</organism>
<dbReference type="GO" id="GO:0005634">
    <property type="term" value="C:nucleus"/>
    <property type="evidence" value="ECO:0007669"/>
    <property type="project" value="UniProtKB-SubCell"/>
</dbReference>
<evidence type="ECO:0000256" key="2">
    <source>
        <dbReference type="ARBA" id="ARBA00007690"/>
    </source>
</evidence>
<feature type="region of interest" description="Disordered" evidence="5">
    <location>
        <begin position="1269"/>
        <end position="1406"/>
    </location>
</feature>
<name>A0A3M7RUT2_BRAPC</name>
<dbReference type="SUPFAM" id="SSF48371">
    <property type="entry name" value="ARM repeat"/>
    <property type="match status" value="2"/>
</dbReference>
<comment type="caution">
    <text evidence="8">The sequence shown here is derived from an EMBL/GenBank/DDBJ whole genome shotgun (WGS) entry which is preliminary data.</text>
</comment>
<feature type="compositionally biased region" description="Basic and acidic residues" evidence="5">
    <location>
        <begin position="1378"/>
        <end position="1405"/>
    </location>
</feature>
<dbReference type="Pfam" id="PF25772">
    <property type="entry name" value="HEAT_RRP12_N"/>
    <property type="match status" value="1"/>
</dbReference>
<feature type="domain" description="RRP12 N-terminal HEAT" evidence="7">
    <location>
        <begin position="97"/>
        <end position="355"/>
    </location>
</feature>
<evidence type="ECO:0000256" key="4">
    <source>
        <dbReference type="SAM" id="Coils"/>
    </source>
</evidence>
<dbReference type="PANTHER" id="PTHR48287">
    <property type="entry name" value="ARM REPEAT SUPERFAMILY PROTEIN"/>
    <property type="match status" value="1"/>
</dbReference>
<evidence type="ECO:0000256" key="1">
    <source>
        <dbReference type="ARBA" id="ARBA00004123"/>
    </source>
</evidence>